<organism evidence="2">
    <name type="scientific">Selaginella moellendorffii</name>
    <name type="common">Spikemoss</name>
    <dbReference type="NCBI Taxonomy" id="88036"/>
    <lineage>
        <taxon>Eukaryota</taxon>
        <taxon>Viridiplantae</taxon>
        <taxon>Streptophyta</taxon>
        <taxon>Embryophyta</taxon>
        <taxon>Tracheophyta</taxon>
        <taxon>Lycopodiopsida</taxon>
        <taxon>Selaginellales</taxon>
        <taxon>Selaginellaceae</taxon>
        <taxon>Selaginella</taxon>
    </lineage>
</organism>
<dbReference type="HOGENOM" id="CLU_1520374_0_0_1"/>
<dbReference type="EMBL" id="GL377598">
    <property type="protein sequence ID" value="EFJ21848.1"/>
    <property type="molecule type" value="Genomic_DNA"/>
</dbReference>
<proteinExistence type="predicted"/>
<name>D8S1G7_SELML</name>
<evidence type="ECO:0000313" key="2">
    <source>
        <dbReference type="Proteomes" id="UP000001514"/>
    </source>
</evidence>
<sequence>MFPLPSLKALREDFLDEIYHETVERIDQQLEKAIAHHEEFFCGSFECYESLADILYSKLKIVVLAINTRVLTDDANVAISNIPGSGNTLHDQMWHIEKKHGLSAIVTDNAANMWFVGCKFEVEFEDMWSVPCQCHALNLVLMSWASLDNIKQYLDTGKCIVQFVKNFTRVWNLLLHA</sequence>
<reference evidence="1 2" key="1">
    <citation type="journal article" date="2011" name="Science">
        <title>The Selaginella genome identifies genetic changes associated with the evolution of vascular plants.</title>
        <authorList>
            <person name="Banks J.A."/>
            <person name="Nishiyama T."/>
            <person name="Hasebe M."/>
            <person name="Bowman J.L."/>
            <person name="Gribskov M."/>
            <person name="dePamphilis C."/>
            <person name="Albert V.A."/>
            <person name="Aono N."/>
            <person name="Aoyama T."/>
            <person name="Ambrose B.A."/>
            <person name="Ashton N.W."/>
            <person name="Axtell M.J."/>
            <person name="Barker E."/>
            <person name="Barker M.S."/>
            <person name="Bennetzen J.L."/>
            <person name="Bonawitz N.D."/>
            <person name="Chapple C."/>
            <person name="Cheng C."/>
            <person name="Correa L.G."/>
            <person name="Dacre M."/>
            <person name="DeBarry J."/>
            <person name="Dreyer I."/>
            <person name="Elias M."/>
            <person name="Engstrom E.M."/>
            <person name="Estelle M."/>
            <person name="Feng L."/>
            <person name="Finet C."/>
            <person name="Floyd S.K."/>
            <person name="Frommer W.B."/>
            <person name="Fujita T."/>
            <person name="Gramzow L."/>
            <person name="Gutensohn M."/>
            <person name="Harholt J."/>
            <person name="Hattori M."/>
            <person name="Heyl A."/>
            <person name="Hirai T."/>
            <person name="Hiwatashi Y."/>
            <person name="Ishikawa M."/>
            <person name="Iwata M."/>
            <person name="Karol K.G."/>
            <person name="Koehler B."/>
            <person name="Kolukisaoglu U."/>
            <person name="Kubo M."/>
            <person name="Kurata T."/>
            <person name="Lalonde S."/>
            <person name="Li K."/>
            <person name="Li Y."/>
            <person name="Litt A."/>
            <person name="Lyons E."/>
            <person name="Manning G."/>
            <person name="Maruyama T."/>
            <person name="Michael T.P."/>
            <person name="Mikami K."/>
            <person name="Miyazaki S."/>
            <person name="Morinaga S."/>
            <person name="Murata T."/>
            <person name="Mueller-Roeber B."/>
            <person name="Nelson D.R."/>
            <person name="Obara M."/>
            <person name="Oguri Y."/>
            <person name="Olmstead R.G."/>
            <person name="Onodera N."/>
            <person name="Petersen B.L."/>
            <person name="Pils B."/>
            <person name="Prigge M."/>
            <person name="Rensing S.A."/>
            <person name="Riano-Pachon D.M."/>
            <person name="Roberts A.W."/>
            <person name="Sato Y."/>
            <person name="Scheller H.V."/>
            <person name="Schulz B."/>
            <person name="Schulz C."/>
            <person name="Shakirov E.V."/>
            <person name="Shibagaki N."/>
            <person name="Shinohara N."/>
            <person name="Shippen D.E."/>
            <person name="Soerensen I."/>
            <person name="Sotooka R."/>
            <person name="Sugimoto N."/>
            <person name="Sugita M."/>
            <person name="Sumikawa N."/>
            <person name="Tanurdzic M."/>
            <person name="Theissen G."/>
            <person name="Ulvskov P."/>
            <person name="Wakazuki S."/>
            <person name="Weng J.K."/>
            <person name="Willats W.W."/>
            <person name="Wipf D."/>
            <person name="Wolf P.G."/>
            <person name="Yang L."/>
            <person name="Zimmer A.D."/>
            <person name="Zhu Q."/>
            <person name="Mitros T."/>
            <person name="Hellsten U."/>
            <person name="Loque D."/>
            <person name="Otillar R."/>
            <person name="Salamov A."/>
            <person name="Schmutz J."/>
            <person name="Shapiro H."/>
            <person name="Lindquist E."/>
            <person name="Lucas S."/>
            <person name="Rokhsar D."/>
            <person name="Grigoriev I.V."/>
        </authorList>
    </citation>
    <scope>NUCLEOTIDE SEQUENCE [LARGE SCALE GENOMIC DNA]</scope>
</reference>
<evidence type="ECO:0008006" key="3">
    <source>
        <dbReference type="Google" id="ProtNLM"/>
    </source>
</evidence>
<dbReference type="KEGG" id="smo:SELMODRAFT_417131"/>
<dbReference type="Proteomes" id="UP000001514">
    <property type="component" value="Unassembled WGS sequence"/>
</dbReference>
<evidence type="ECO:0000313" key="1">
    <source>
        <dbReference type="EMBL" id="EFJ21848.1"/>
    </source>
</evidence>
<protein>
    <recommendedName>
        <fullName evidence="3">DUF659 domain-containing protein</fullName>
    </recommendedName>
</protein>
<dbReference type="AlphaFoldDB" id="D8S1G7"/>
<dbReference type="InParanoid" id="D8S1G7"/>
<dbReference type="Gramene" id="EFJ21848">
    <property type="protein sequence ID" value="EFJ21848"/>
    <property type="gene ID" value="SELMODRAFT_417131"/>
</dbReference>
<gene>
    <name evidence="1" type="ORF">SELMODRAFT_417131</name>
</gene>
<accession>D8S1G7</accession>
<keyword evidence="2" id="KW-1185">Reference proteome</keyword>